<organism evidence="5 6">
    <name type="scientific">Carnegiea gigantea</name>
    <dbReference type="NCBI Taxonomy" id="171969"/>
    <lineage>
        <taxon>Eukaryota</taxon>
        <taxon>Viridiplantae</taxon>
        <taxon>Streptophyta</taxon>
        <taxon>Embryophyta</taxon>
        <taxon>Tracheophyta</taxon>
        <taxon>Spermatophyta</taxon>
        <taxon>Magnoliopsida</taxon>
        <taxon>eudicotyledons</taxon>
        <taxon>Gunneridae</taxon>
        <taxon>Pentapetalae</taxon>
        <taxon>Caryophyllales</taxon>
        <taxon>Cactineae</taxon>
        <taxon>Cactaceae</taxon>
        <taxon>Cactoideae</taxon>
        <taxon>Echinocereeae</taxon>
        <taxon>Carnegiea</taxon>
    </lineage>
</organism>
<sequence length="359" mass="40418">MDTGCNDSRRTPSNIVTRLKKVLRLRKASTFQGSLYTNPIRGRKGGRRIQKSSTMFKRAIAGGSGANLEGEVVNDDQFVSVMPIAVALADEEIVEGTVSEAGPKEDVRPPCSSIPSSTMKAALTCGKRSTSVISDDVRFSKSVRAYLTWTLLADEANLLSVIRSRCKGLKDGQWNFDLLEATDKYVNVEFLKGLINVVPTRGVRDRPSRYCIGAFVVHIYSKLLDQWQQQYKRYYCNSVFLDWYDHVFMPLFDSVAEQWLVLVGDLKKRRFLKVAVSLALMKVAEFTDVLKWDLEHPNCPPQENGRDCGVYMSMFMDLLSMNTDGLVFGAQYVRRARDKLLLSFLLGRVAHFPNALQGT</sequence>
<evidence type="ECO:0000313" key="6">
    <source>
        <dbReference type="Proteomes" id="UP001153076"/>
    </source>
</evidence>
<dbReference type="Proteomes" id="UP001153076">
    <property type="component" value="Unassembled WGS sequence"/>
</dbReference>
<evidence type="ECO:0000256" key="2">
    <source>
        <dbReference type="ARBA" id="ARBA00022670"/>
    </source>
</evidence>
<comment type="caution">
    <text evidence="5">The sequence shown here is derived from an EMBL/GenBank/DDBJ whole genome shotgun (WGS) entry which is preliminary data.</text>
</comment>
<dbReference type="GO" id="GO:0008234">
    <property type="term" value="F:cysteine-type peptidase activity"/>
    <property type="evidence" value="ECO:0007669"/>
    <property type="project" value="InterPro"/>
</dbReference>
<comment type="similarity">
    <text evidence="1">Belongs to the peptidase C48 family.</text>
</comment>
<keyword evidence="2" id="KW-0645">Protease</keyword>
<reference evidence="5" key="1">
    <citation type="submission" date="2022-04" db="EMBL/GenBank/DDBJ databases">
        <title>Carnegiea gigantea Genome sequencing and assembly v2.</title>
        <authorList>
            <person name="Copetti D."/>
            <person name="Sanderson M.J."/>
            <person name="Burquez A."/>
            <person name="Wojciechowski M.F."/>
        </authorList>
    </citation>
    <scope>NUCLEOTIDE SEQUENCE</scope>
    <source>
        <strain evidence="5">SGP5-SGP5p</strain>
        <tissue evidence="5">Aerial part</tissue>
    </source>
</reference>
<evidence type="ECO:0000256" key="3">
    <source>
        <dbReference type="ARBA" id="ARBA00022801"/>
    </source>
</evidence>
<dbReference type="Gene3D" id="3.40.395.10">
    <property type="entry name" value="Adenoviral Proteinase, Chain A"/>
    <property type="match status" value="1"/>
</dbReference>
<feature type="domain" description="Ubiquitin-like protease family profile" evidence="4">
    <location>
        <begin position="159"/>
        <end position="319"/>
    </location>
</feature>
<dbReference type="OrthoDB" id="696486at2759"/>
<dbReference type="InterPro" id="IPR003653">
    <property type="entry name" value="Peptidase_C48_C"/>
</dbReference>
<evidence type="ECO:0000256" key="1">
    <source>
        <dbReference type="ARBA" id="ARBA00005234"/>
    </source>
</evidence>
<protein>
    <recommendedName>
        <fullName evidence="4">Ubiquitin-like protease family profile domain-containing protein</fullName>
    </recommendedName>
</protein>
<dbReference type="GO" id="GO:0006508">
    <property type="term" value="P:proteolysis"/>
    <property type="evidence" value="ECO:0007669"/>
    <property type="project" value="UniProtKB-KW"/>
</dbReference>
<evidence type="ECO:0000313" key="5">
    <source>
        <dbReference type="EMBL" id="KAJ8428680.1"/>
    </source>
</evidence>
<dbReference type="PROSITE" id="PS50600">
    <property type="entry name" value="ULP_PROTEASE"/>
    <property type="match status" value="1"/>
</dbReference>
<keyword evidence="6" id="KW-1185">Reference proteome</keyword>
<proteinExistence type="inferred from homology"/>
<accession>A0A9Q1JPL9</accession>
<dbReference type="SUPFAM" id="SSF54001">
    <property type="entry name" value="Cysteine proteinases"/>
    <property type="match status" value="1"/>
</dbReference>
<keyword evidence="3" id="KW-0378">Hydrolase</keyword>
<gene>
    <name evidence="5" type="ORF">Cgig2_006354</name>
</gene>
<name>A0A9Q1JPL9_9CARY</name>
<dbReference type="InterPro" id="IPR038765">
    <property type="entry name" value="Papain-like_cys_pep_sf"/>
</dbReference>
<dbReference type="EMBL" id="JAKOGI010000982">
    <property type="protein sequence ID" value="KAJ8428680.1"/>
    <property type="molecule type" value="Genomic_DNA"/>
</dbReference>
<dbReference type="AlphaFoldDB" id="A0A9Q1JPL9"/>
<evidence type="ECO:0000259" key="4">
    <source>
        <dbReference type="PROSITE" id="PS50600"/>
    </source>
</evidence>